<reference evidence="17" key="1">
    <citation type="submission" date="2010-02" db="EMBL/GenBank/DDBJ databases">
        <title>Complete sequence of Aciduliprofundum boonei T469.</title>
        <authorList>
            <consortium name="US DOE Joint Genome Institute"/>
            <person name="Lucas S."/>
            <person name="Copeland A."/>
            <person name="Lapidus A."/>
            <person name="Cheng J.-F."/>
            <person name="Bruce D."/>
            <person name="Goodwin L."/>
            <person name="Pitluck S."/>
            <person name="Saunders E."/>
            <person name="Detter J.C."/>
            <person name="Han C."/>
            <person name="Tapia R."/>
            <person name="Land M."/>
            <person name="Hauser L."/>
            <person name="Kyrpides N."/>
            <person name="Mikhailova N."/>
            <person name="Flores G."/>
            <person name="Reysenbach A.-L."/>
            <person name="Woyke T."/>
        </authorList>
    </citation>
    <scope>NUCLEOTIDE SEQUENCE</scope>
    <source>
        <strain evidence="17">T469</strain>
    </source>
</reference>
<dbReference type="eggNOG" id="arCOG01028">
    <property type="taxonomic scope" value="Archaea"/>
</dbReference>
<comment type="function">
    <text evidence="14">Catalyzes the phosphorylation of (R)-mevalonate (MVA) to (R)-mevalonate 5-phosphate (MVAP). Functions in the mevalonate (MVA) pathway leading to isopentenyl diphosphate (IPP), a key precursor for the biosynthesis of isoprenoid compounds such as archaeal membrane lipids.</text>
</comment>
<comment type="caution">
    <text evidence="14">Lacks conserved residue(s) required for the propagation of feature annotation.</text>
</comment>
<keyword evidence="11 14" id="KW-0443">Lipid metabolism</keyword>
<dbReference type="InterPro" id="IPR006204">
    <property type="entry name" value="GHMP_kinase_N_dom"/>
</dbReference>
<evidence type="ECO:0000313" key="17">
    <source>
        <dbReference type="EMBL" id="ADD09131.1"/>
    </source>
</evidence>
<evidence type="ECO:0000256" key="10">
    <source>
        <dbReference type="ARBA" id="ARBA00022842"/>
    </source>
</evidence>
<evidence type="ECO:0000256" key="7">
    <source>
        <dbReference type="ARBA" id="ARBA00022741"/>
    </source>
</evidence>
<comment type="catalytic activity">
    <reaction evidence="14">
        <text>(R)-mevalonate + ATP = (R)-5-phosphomevalonate + ADP + H(+)</text>
        <dbReference type="Rhea" id="RHEA:17065"/>
        <dbReference type="ChEBI" id="CHEBI:15378"/>
        <dbReference type="ChEBI" id="CHEBI:30616"/>
        <dbReference type="ChEBI" id="CHEBI:36464"/>
        <dbReference type="ChEBI" id="CHEBI:58146"/>
        <dbReference type="ChEBI" id="CHEBI:456216"/>
        <dbReference type="EC" id="2.7.1.36"/>
    </reaction>
</comment>
<name>B5ICQ0_ACIB4</name>
<dbReference type="HOGENOM" id="CLU_017814_0_0_2"/>
<evidence type="ECO:0000256" key="9">
    <source>
        <dbReference type="ARBA" id="ARBA00022840"/>
    </source>
</evidence>
<evidence type="ECO:0000256" key="3">
    <source>
        <dbReference type="ARBA" id="ARBA00012103"/>
    </source>
</evidence>
<comment type="similarity">
    <text evidence="2 14">Belongs to the GHMP kinase family. Mevalonate kinase subfamily.</text>
</comment>
<dbReference type="SUPFAM" id="SSF54211">
    <property type="entry name" value="Ribosomal protein S5 domain 2-like"/>
    <property type="match status" value="1"/>
</dbReference>
<feature type="domain" description="GHMP kinase C-terminal" evidence="16">
    <location>
        <begin position="215"/>
        <end position="294"/>
    </location>
</feature>
<dbReference type="InterPro" id="IPR006205">
    <property type="entry name" value="Mev_gal_kin"/>
</dbReference>
<dbReference type="GO" id="GO:0005829">
    <property type="term" value="C:cytosol"/>
    <property type="evidence" value="ECO:0007669"/>
    <property type="project" value="TreeGrafter"/>
</dbReference>
<keyword evidence="6 14" id="KW-0808">Transferase</keyword>
<evidence type="ECO:0000256" key="5">
    <source>
        <dbReference type="ARBA" id="ARBA00022516"/>
    </source>
</evidence>
<evidence type="ECO:0000256" key="1">
    <source>
        <dbReference type="ARBA" id="ARBA00004496"/>
    </source>
</evidence>
<dbReference type="PRINTS" id="PR00959">
    <property type="entry name" value="MEVGALKINASE"/>
</dbReference>
<keyword evidence="9 14" id="KW-0067">ATP-binding</keyword>
<dbReference type="UniPathway" id="UPA00057">
    <property type="reaction ID" value="UER00098"/>
</dbReference>
<dbReference type="Pfam" id="PF08544">
    <property type="entry name" value="GHMP_kinases_C"/>
    <property type="match status" value="1"/>
</dbReference>
<evidence type="ECO:0000256" key="8">
    <source>
        <dbReference type="ARBA" id="ARBA00022777"/>
    </source>
</evidence>
<keyword evidence="7 14" id="KW-0547">Nucleotide-binding</keyword>
<dbReference type="STRING" id="439481.Aboo_1323"/>
<dbReference type="HAMAP" id="MF_00217">
    <property type="entry name" value="Mevalonate_kinase"/>
    <property type="match status" value="1"/>
</dbReference>
<comment type="cofactor">
    <cofactor evidence="14">
        <name>Mg(2+)</name>
        <dbReference type="ChEBI" id="CHEBI:18420"/>
    </cofactor>
</comment>
<dbReference type="RefSeq" id="WP_008083833.1">
    <property type="nucleotide sequence ID" value="NC_013926.1"/>
</dbReference>
<evidence type="ECO:0000256" key="6">
    <source>
        <dbReference type="ARBA" id="ARBA00022679"/>
    </source>
</evidence>
<keyword evidence="12 14" id="KW-0414">Isoprene biosynthesis</keyword>
<keyword evidence="10 14" id="KW-0460">Magnesium</keyword>
<dbReference type="InterPro" id="IPR020568">
    <property type="entry name" value="Ribosomal_Su5_D2-typ_SF"/>
</dbReference>
<dbReference type="GeneID" id="8828285"/>
<comment type="pathway">
    <text evidence="13 14">Isoprenoid biosynthesis; isopentenyl diphosphate biosynthesis via mevalonate pathway; isopentenyl diphosphate from (R)-mevalonate: step 1/3.</text>
</comment>
<accession>B5ICQ0</accession>
<dbReference type="EC" id="2.7.1.36" evidence="3 14"/>
<evidence type="ECO:0000256" key="12">
    <source>
        <dbReference type="ARBA" id="ARBA00023229"/>
    </source>
</evidence>
<evidence type="ECO:0000256" key="2">
    <source>
        <dbReference type="ARBA" id="ARBA00006495"/>
    </source>
</evidence>
<evidence type="ECO:0000256" key="14">
    <source>
        <dbReference type="HAMAP-Rule" id="MF_00217"/>
    </source>
</evidence>
<evidence type="ECO:0000313" key="18">
    <source>
        <dbReference type="Proteomes" id="UP000001400"/>
    </source>
</evidence>
<dbReference type="InterPro" id="IPR036554">
    <property type="entry name" value="GHMP_kinase_C_sf"/>
</dbReference>
<evidence type="ECO:0000256" key="11">
    <source>
        <dbReference type="ARBA" id="ARBA00023098"/>
    </source>
</evidence>
<proteinExistence type="inferred from homology"/>
<dbReference type="Gene3D" id="3.30.70.890">
    <property type="entry name" value="GHMP kinase, C-terminal domain"/>
    <property type="match status" value="1"/>
</dbReference>
<dbReference type="InterPro" id="IPR006203">
    <property type="entry name" value="GHMP_knse_ATP-bd_CS"/>
</dbReference>
<dbReference type="GO" id="GO:0019287">
    <property type="term" value="P:isopentenyl diphosphate biosynthetic process, mevalonate pathway"/>
    <property type="evidence" value="ECO:0007669"/>
    <property type="project" value="UniProtKB-UniRule"/>
</dbReference>
<feature type="domain" description="GHMP kinase N-terminal" evidence="15">
    <location>
        <begin position="56"/>
        <end position="136"/>
    </location>
</feature>
<dbReference type="GO" id="GO:0000287">
    <property type="term" value="F:magnesium ion binding"/>
    <property type="evidence" value="ECO:0007669"/>
    <property type="project" value="UniProtKB-UniRule"/>
</dbReference>
<comment type="subcellular location">
    <subcellularLocation>
        <location evidence="1 14">Cytoplasm</location>
    </subcellularLocation>
</comment>
<dbReference type="AlphaFoldDB" id="B5ICQ0"/>
<keyword evidence="18" id="KW-1185">Reference proteome</keyword>
<dbReference type="PANTHER" id="PTHR43290">
    <property type="entry name" value="MEVALONATE KINASE"/>
    <property type="match status" value="1"/>
</dbReference>
<evidence type="ECO:0000259" key="16">
    <source>
        <dbReference type="Pfam" id="PF08544"/>
    </source>
</evidence>
<dbReference type="Proteomes" id="UP000001400">
    <property type="component" value="Chromosome"/>
</dbReference>
<dbReference type="Pfam" id="PF00288">
    <property type="entry name" value="GHMP_kinases_N"/>
    <property type="match status" value="1"/>
</dbReference>
<keyword evidence="5 14" id="KW-0444">Lipid biosynthesis</keyword>
<dbReference type="Gene3D" id="3.30.230.10">
    <property type="match status" value="1"/>
</dbReference>
<dbReference type="EMBL" id="CP001941">
    <property type="protein sequence ID" value="ADD09131.1"/>
    <property type="molecule type" value="Genomic_DNA"/>
</dbReference>
<comment type="subunit">
    <text evidence="14">Homodimer.</text>
</comment>
<dbReference type="InterPro" id="IPR014721">
    <property type="entry name" value="Ribsml_uS5_D2-typ_fold_subgr"/>
</dbReference>
<keyword evidence="4 14" id="KW-0963">Cytoplasm</keyword>
<dbReference type="GO" id="GO:0004496">
    <property type="term" value="F:mevalonate kinase activity"/>
    <property type="evidence" value="ECO:0007669"/>
    <property type="project" value="UniProtKB-UniRule"/>
</dbReference>
<evidence type="ECO:0000256" key="4">
    <source>
        <dbReference type="ARBA" id="ARBA00022490"/>
    </source>
</evidence>
<dbReference type="PROSITE" id="PS00627">
    <property type="entry name" value="GHMP_KINASES_ATP"/>
    <property type="match status" value="1"/>
</dbReference>
<evidence type="ECO:0000256" key="13">
    <source>
        <dbReference type="ARBA" id="ARBA00029438"/>
    </source>
</evidence>
<protein>
    <recommendedName>
        <fullName evidence="3 14">Mevalonate kinase</fullName>
        <shortName evidence="14">MK</shortName>
        <shortName evidence="14">MVK</shortName>
        <ecNumber evidence="3 14">2.7.1.36</ecNumber>
    </recommendedName>
</protein>
<dbReference type="PANTHER" id="PTHR43290:SF2">
    <property type="entry name" value="MEVALONATE KINASE"/>
    <property type="match status" value="1"/>
</dbReference>
<organism evidence="17 18">
    <name type="scientific">Aciduliprofundum boonei (strain DSM 19572 / T469)</name>
    <dbReference type="NCBI Taxonomy" id="439481"/>
    <lineage>
        <taxon>Archaea</taxon>
        <taxon>Methanobacteriati</taxon>
        <taxon>Thermoplasmatota</taxon>
        <taxon>DHVE2 group</taxon>
        <taxon>Candidatus Aciduliprofundum</taxon>
    </lineage>
</organism>
<keyword evidence="8 14" id="KW-0418">Kinase</keyword>
<dbReference type="KEGG" id="abi:Aboo_1323"/>
<sequence>METSAPAKVILFGEHAVVYGEPAIAVAINLRTYVKIKKSEEYRVNGYPMSDKYHSYIKNAIKLCWDGEPLDIQTKSEVPSASGMGSSASITVAMLTALLAMKDELKEEKIAKLGFEVEYRTQGSASPIDTSTVTHGKGILVHREKKDHFLWKVEKGELKWYIHHIEVPSLKLVVGFSGIKGSTKDMVNKVRRFYNWNSFARDVIRDIGKITMEAIEPLQDEDYERIGELMNEDNKLLTILGVNHPMLKRMINASLKHSYGAKLTGAGGGGSIIALTDEQDEVAKAIEEVGGKAYKVEISKDGFRIENHF</sequence>
<dbReference type="InterPro" id="IPR013750">
    <property type="entry name" value="GHMP_kinase_C_dom"/>
</dbReference>
<dbReference type="GO" id="GO:0005524">
    <property type="term" value="F:ATP binding"/>
    <property type="evidence" value="ECO:0007669"/>
    <property type="project" value="UniProtKB-UniRule"/>
</dbReference>
<dbReference type="OrthoDB" id="19001at2157"/>
<dbReference type="SUPFAM" id="SSF55060">
    <property type="entry name" value="GHMP Kinase, C-terminal domain"/>
    <property type="match status" value="1"/>
</dbReference>
<dbReference type="NCBIfam" id="TIGR00549">
    <property type="entry name" value="mevalon_kin"/>
    <property type="match status" value="1"/>
</dbReference>
<gene>
    <name evidence="14" type="primary">mvk</name>
    <name evidence="17" type="ordered locus">Aboo_1323</name>
</gene>
<feature type="active site" description="Proton acceptor" evidence="14">
    <location>
        <position position="129"/>
    </location>
</feature>
<dbReference type="InterPro" id="IPR022937">
    <property type="entry name" value="Mevalonate_kinase_arc"/>
</dbReference>
<evidence type="ECO:0000259" key="15">
    <source>
        <dbReference type="Pfam" id="PF00288"/>
    </source>
</evidence>